<dbReference type="Gene3D" id="3.40.50.620">
    <property type="entry name" value="HUPs"/>
    <property type="match status" value="1"/>
</dbReference>
<dbReference type="CDD" id="cd00553">
    <property type="entry name" value="NAD_synthase"/>
    <property type="match status" value="1"/>
</dbReference>
<dbReference type="SUPFAM" id="SSF56317">
    <property type="entry name" value="Carbon-nitrogen hydrolase"/>
    <property type="match status" value="1"/>
</dbReference>
<comment type="similarity">
    <text evidence="2 7 8">In the C-terminal section; belongs to the NAD synthetase family.</text>
</comment>
<dbReference type="HAMAP" id="MF_02090">
    <property type="entry name" value="NadE_glutamine_dep"/>
    <property type="match status" value="1"/>
</dbReference>
<feature type="binding site" evidence="7">
    <location>
        <position position="520"/>
    </location>
    <ligand>
        <name>deamido-NAD(+)</name>
        <dbReference type="ChEBI" id="CHEBI:58437"/>
        <note>ligand shared between two neighboring subunits</note>
    </ligand>
</feature>
<evidence type="ECO:0000256" key="5">
    <source>
        <dbReference type="ARBA" id="ARBA00022840"/>
    </source>
</evidence>
<dbReference type="InterPro" id="IPR003010">
    <property type="entry name" value="C-N_Hydrolase"/>
</dbReference>
<dbReference type="InterPro" id="IPR003694">
    <property type="entry name" value="NAD_synthase"/>
</dbReference>
<dbReference type="EC" id="6.3.5.1" evidence="7 8"/>
<dbReference type="NCBIfam" id="TIGR00552">
    <property type="entry name" value="nadE"/>
    <property type="match status" value="1"/>
</dbReference>
<accession>A0ABW3HJV6</accession>
<comment type="catalytic activity">
    <reaction evidence="7 8">
        <text>deamido-NAD(+) + L-glutamine + ATP + H2O = L-glutamate + AMP + diphosphate + NAD(+) + H(+)</text>
        <dbReference type="Rhea" id="RHEA:24384"/>
        <dbReference type="ChEBI" id="CHEBI:15377"/>
        <dbReference type="ChEBI" id="CHEBI:15378"/>
        <dbReference type="ChEBI" id="CHEBI:29985"/>
        <dbReference type="ChEBI" id="CHEBI:30616"/>
        <dbReference type="ChEBI" id="CHEBI:33019"/>
        <dbReference type="ChEBI" id="CHEBI:57540"/>
        <dbReference type="ChEBI" id="CHEBI:58359"/>
        <dbReference type="ChEBI" id="CHEBI:58437"/>
        <dbReference type="ChEBI" id="CHEBI:456215"/>
        <dbReference type="EC" id="6.3.5.1"/>
    </reaction>
</comment>
<dbReference type="InterPro" id="IPR014729">
    <property type="entry name" value="Rossmann-like_a/b/a_fold"/>
</dbReference>
<keyword evidence="3 7" id="KW-0436">Ligase</keyword>
<feature type="binding site" evidence="7">
    <location>
        <position position="185"/>
    </location>
    <ligand>
        <name>L-glutamine</name>
        <dbReference type="ChEBI" id="CHEBI:58359"/>
    </ligand>
</feature>
<proteinExistence type="inferred from homology"/>
<evidence type="ECO:0000256" key="8">
    <source>
        <dbReference type="PIRNR" id="PIRNR006630"/>
    </source>
</evidence>
<feature type="active site" description="For glutaminase activity" evidence="7">
    <location>
        <position position="117"/>
    </location>
</feature>
<feature type="binding site" evidence="7">
    <location>
        <begin position="292"/>
        <end position="299"/>
    </location>
    <ligand>
        <name>ATP</name>
        <dbReference type="ChEBI" id="CHEBI:30616"/>
    </ligand>
</feature>
<dbReference type="Pfam" id="PF02540">
    <property type="entry name" value="NAD_synthase"/>
    <property type="match status" value="1"/>
</dbReference>
<feature type="binding site" evidence="7">
    <location>
        <position position="404"/>
    </location>
    <ligand>
        <name>deamido-NAD(+)</name>
        <dbReference type="ChEBI" id="CHEBI:58437"/>
        <note>ligand shared between two neighboring subunits</note>
    </ligand>
</feature>
<feature type="domain" description="CN hydrolase" evidence="10">
    <location>
        <begin position="10"/>
        <end position="249"/>
    </location>
</feature>
<keyword evidence="5 7" id="KW-0067">ATP-binding</keyword>
<feature type="binding site" evidence="7">
    <location>
        <position position="179"/>
    </location>
    <ligand>
        <name>L-glutamine</name>
        <dbReference type="ChEBI" id="CHEBI:58359"/>
    </ligand>
</feature>
<dbReference type="CDD" id="cd07570">
    <property type="entry name" value="GAT_Gln-NAD-synth"/>
    <property type="match status" value="1"/>
</dbReference>
<evidence type="ECO:0000256" key="3">
    <source>
        <dbReference type="ARBA" id="ARBA00022598"/>
    </source>
</evidence>
<organism evidence="11 12">
    <name type="scientific">Paraperlucidibaca wandonensis</name>
    <dbReference type="NCBI Taxonomy" id="1268273"/>
    <lineage>
        <taxon>Bacteria</taxon>
        <taxon>Pseudomonadati</taxon>
        <taxon>Pseudomonadota</taxon>
        <taxon>Gammaproteobacteria</taxon>
        <taxon>Moraxellales</taxon>
        <taxon>Moraxellaceae</taxon>
        <taxon>Paraperlucidibaca</taxon>
    </lineage>
</organism>
<dbReference type="PANTHER" id="PTHR23090:SF9">
    <property type="entry name" value="GLUTAMINE-DEPENDENT NAD(+) SYNTHETASE"/>
    <property type="match status" value="1"/>
</dbReference>
<evidence type="ECO:0000256" key="9">
    <source>
        <dbReference type="RuleBase" id="RU003811"/>
    </source>
</evidence>
<gene>
    <name evidence="7" type="primary">nadE</name>
    <name evidence="11" type="ORF">ACFQ0F_11650</name>
</gene>
<evidence type="ECO:0000313" key="12">
    <source>
        <dbReference type="Proteomes" id="UP001597044"/>
    </source>
</evidence>
<dbReference type="GO" id="GO:0003952">
    <property type="term" value="F:NAD+ synthase (glutamine-hydrolyzing) activity"/>
    <property type="evidence" value="ECO:0007669"/>
    <property type="project" value="UniProtKB-EC"/>
</dbReference>
<sequence length="551" mass="59979">MSLQSPHTSIRFALAQLDFLVGDIPGNTALMMAQAVHARDELKADAIIFPELSLTGYPPEDLLLRPSLERRVQAAVEQLKTIQGITLVFGLPEQRENGLHNAAWVIRDGQCLARYAKHQLPNHEVFDELRYFVAGTGATVFELHGMRIGLTICEDIWHSGPARAAKEAGAELLININASPFHVGKAAERLGVVGERACELDLPILYCNVVGGQDELVFDGGSFALQASGEVAMQAPLFSAGLHVVDVDVATRHISSSTQARLPDRHESIYQALVLALRDYVTKSGFKGVLLGLSGGIDSALTLAIACDALGASRVRAVMMPYHYTADISRNDAAEQATRLGVHYSSLPIVAMVEAFTNTLSETFAGLGADKTEENLQARSRGVLLMAISNKLGYLVLPTGNKSEMSVGYATLYGDMAGGFAVLKDVPKVEVFELCRWRNAQARAAGEADIVPQRVIDRPPSAELAPDQKDEDSLPPYPALDEILRRYIECDESAHDIIAAGFDAEQVNHVLRLVDISEHKRRQSAVGPRISRRGFGKDRRYPIVNGWKIGD</sequence>
<dbReference type="SUPFAM" id="SSF52402">
    <property type="entry name" value="Adenine nucleotide alpha hydrolases-like"/>
    <property type="match status" value="1"/>
</dbReference>
<dbReference type="PANTHER" id="PTHR23090">
    <property type="entry name" value="NH 3 /GLUTAMINE-DEPENDENT NAD + SYNTHETASE"/>
    <property type="match status" value="1"/>
</dbReference>
<feature type="active site" description="Nucleophile; for glutaminase activity" evidence="7">
    <location>
        <position position="153"/>
    </location>
</feature>
<dbReference type="Pfam" id="PF00795">
    <property type="entry name" value="CN_hydrolase"/>
    <property type="match status" value="1"/>
</dbReference>
<feature type="binding site" evidence="7">
    <location>
        <position position="375"/>
    </location>
    <ligand>
        <name>deamido-NAD(+)</name>
        <dbReference type="ChEBI" id="CHEBI:58437"/>
        <note>ligand shared between two neighboring subunits</note>
    </ligand>
</feature>
<dbReference type="Gene3D" id="3.60.110.10">
    <property type="entry name" value="Carbon-nitrogen hydrolase"/>
    <property type="match status" value="1"/>
</dbReference>
<evidence type="ECO:0000256" key="4">
    <source>
        <dbReference type="ARBA" id="ARBA00022741"/>
    </source>
</evidence>
<comment type="pathway">
    <text evidence="1 7 8">Cofactor biosynthesis; NAD(+) biosynthesis; NAD(+) from deamido-NAD(+) (L-Gln route): step 1/1.</text>
</comment>
<name>A0ABW3HJV6_9GAMM</name>
<comment type="caution">
    <text evidence="7">Lacks conserved residue(s) required for the propagation of feature annotation.</text>
</comment>
<evidence type="ECO:0000256" key="2">
    <source>
        <dbReference type="ARBA" id="ARBA00007145"/>
    </source>
</evidence>
<evidence type="ECO:0000256" key="1">
    <source>
        <dbReference type="ARBA" id="ARBA00005188"/>
    </source>
</evidence>
<keyword evidence="12" id="KW-1185">Reference proteome</keyword>
<keyword evidence="6 7" id="KW-0520">NAD</keyword>
<feature type="active site" description="Proton acceptor; for glutaminase activity" evidence="7">
    <location>
        <position position="51"/>
    </location>
</feature>
<feature type="binding site" evidence="7">
    <location>
        <position position="399"/>
    </location>
    <ligand>
        <name>ATP</name>
        <dbReference type="ChEBI" id="CHEBI:30616"/>
    </ligand>
</feature>
<dbReference type="NCBIfam" id="NF010588">
    <property type="entry name" value="PRK13981.1"/>
    <property type="match status" value="1"/>
</dbReference>
<protein>
    <recommendedName>
        <fullName evidence="7 8">Glutamine-dependent NAD(+) synthetase</fullName>
        <ecNumber evidence="7 8">6.3.5.1</ecNumber>
    </recommendedName>
    <alternativeName>
        <fullName evidence="7 8">NAD(+) synthase [glutamine-hydrolyzing]</fullName>
    </alternativeName>
</protein>
<dbReference type="InterPro" id="IPR036526">
    <property type="entry name" value="C-N_Hydrolase_sf"/>
</dbReference>
<dbReference type="RefSeq" id="WP_379072419.1">
    <property type="nucleotide sequence ID" value="NZ_JBHTIT010000002.1"/>
</dbReference>
<evidence type="ECO:0000259" key="10">
    <source>
        <dbReference type="PROSITE" id="PS50263"/>
    </source>
</evidence>
<comment type="function">
    <text evidence="7">Catalyzes the ATP-dependent amidation of deamido-NAD to form NAD. Uses L-glutamine as a nitrogen source.</text>
</comment>
<dbReference type="InterPro" id="IPR022310">
    <property type="entry name" value="NAD/GMP_synthase"/>
</dbReference>
<dbReference type="EMBL" id="JBHTIT010000002">
    <property type="protein sequence ID" value="MFD0951028.1"/>
    <property type="molecule type" value="Genomic_DNA"/>
</dbReference>
<evidence type="ECO:0000256" key="7">
    <source>
        <dbReference type="HAMAP-Rule" id="MF_02090"/>
    </source>
</evidence>
<dbReference type="InterPro" id="IPR014445">
    <property type="entry name" value="Gln-dep_NAD_synthase"/>
</dbReference>
<reference evidence="12" key="1">
    <citation type="journal article" date="2019" name="Int. J. Syst. Evol. Microbiol.">
        <title>The Global Catalogue of Microorganisms (GCM) 10K type strain sequencing project: providing services to taxonomists for standard genome sequencing and annotation.</title>
        <authorList>
            <consortium name="The Broad Institute Genomics Platform"/>
            <consortium name="The Broad Institute Genome Sequencing Center for Infectious Disease"/>
            <person name="Wu L."/>
            <person name="Ma J."/>
        </authorList>
    </citation>
    <scope>NUCLEOTIDE SEQUENCE [LARGE SCALE GENOMIC DNA]</scope>
    <source>
        <strain evidence="12">CCUG 63419</strain>
    </source>
</reference>
<evidence type="ECO:0000313" key="11">
    <source>
        <dbReference type="EMBL" id="MFD0951028.1"/>
    </source>
</evidence>
<comment type="similarity">
    <text evidence="9">Belongs to the NAD synthetase family.</text>
</comment>
<dbReference type="PROSITE" id="PS50263">
    <property type="entry name" value="CN_HYDROLASE"/>
    <property type="match status" value="1"/>
</dbReference>
<evidence type="ECO:0000256" key="6">
    <source>
        <dbReference type="ARBA" id="ARBA00023027"/>
    </source>
</evidence>
<dbReference type="PIRSF" id="PIRSF006630">
    <property type="entry name" value="NADS_GAT"/>
    <property type="match status" value="1"/>
</dbReference>
<comment type="caution">
    <text evidence="11">The sequence shown here is derived from an EMBL/GenBank/DDBJ whole genome shotgun (WGS) entry which is preliminary data.</text>
</comment>
<dbReference type="Proteomes" id="UP001597044">
    <property type="component" value="Unassembled WGS sequence"/>
</dbReference>
<keyword evidence="4 7" id="KW-0547">Nucleotide-binding</keyword>